<proteinExistence type="predicted"/>
<evidence type="ECO:0000313" key="5">
    <source>
        <dbReference type="EMBL" id="RGB92666.1"/>
    </source>
</evidence>
<evidence type="ECO:0000313" key="2">
    <source>
        <dbReference type="EMBL" id="ATL90766.1"/>
    </source>
</evidence>
<evidence type="ECO:0000313" key="4">
    <source>
        <dbReference type="EMBL" id="RGB81880.1"/>
    </source>
</evidence>
<evidence type="ECO:0000313" key="7">
    <source>
        <dbReference type="Proteomes" id="UP000251281"/>
    </source>
</evidence>
<dbReference type="Gene3D" id="1.10.10.10">
    <property type="entry name" value="Winged helix-like DNA-binding domain superfamily/Winged helix DNA-binding domain"/>
    <property type="match status" value="1"/>
</dbReference>
<gene>
    <name evidence="3" type="ORF">C4N24_05950</name>
    <name evidence="2" type="ORF">CRH10_10880</name>
    <name evidence="5" type="ORF">DWZ04_15145</name>
    <name evidence="4" type="ORF">DWZ25_14215</name>
</gene>
<dbReference type="Proteomes" id="UP000260782">
    <property type="component" value="Unassembled WGS sequence"/>
</dbReference>
<protein>
    <recommendedName>
        <fullName evidence="1">HTH dtxR-type domain-containing protein</fullName>
    </recommendedName>
</protein>
<evidence type="ECO:0000259" key="1">
    <source>
        <dbReference type="Pfam" id="PF01325"/>
    </source>
</evidence>
<dbReference type="EMBL" id="QVES01000024">
    <property type="protein sequence ID" value="RGB81880.1"/>
    <property type="molecule type" value="Genomic_DNA"/>
</dbReference>
<dbReference type="Pfam" id="PF01325">
    <property type="entry name" value="Fe_dep_repress"/>
    <property type="match status" value="1"/>
</dbReference>
<evidence type="ECO:0000313" key="6">
    <source>
        <dbReference type="Proteomes" id="UP000223709"/>
    </source>
</evidence>
<dbReference type="InterPro" id="IPR022687">
    <property type="entry name" value="HTH_DTXR"/>
</dbReference>
<dbReference type="EMBL" id="QVEW01000025">
    <property type="protein sequence ID" value="RGB92666.1"/>
    <property type="molecule type" value="Genomic_DNA"/>
</dbReference>
<name>A0A291TC87_9FIRM</name>
<evidence type="ECO:0000313" key="3">
    <source>
        <dbReference type="EMBL" id="RAW58520.1"/>
    </source>
</evidence>
<dbReference type="Proteomes" id="UP000260783">
    <property type="component" value="Unassembled WGS sequence"/>
</dbReference>
<dbReference type="SUPFAM" id="SSF46785">
    <property type="entry name" value="Winged helix' DNA-binding domain"/>
    <property type="match status" value="1"/>
</dbReference>
<accession>A0A291TC87</accession>
<reference evidence="3 7" key="2">
    <citation type="submission" date="2018-02" db="EMBL/GenBank/DDBJ databases">
        <title>Complete genome sequencing of Faecalibacterium prausnitzii strains isolated from the human gut.</title>
        <authorList>
            <person name="Fitzgerald B.C."/>
            <person name="Shkoporov A.N."/>
            <person name="Ross P.R."/>
            <person name="Hill C."/>
        </authorList>
    </citation>
    <scope>NUCLEOTIDE SEQUENCE [LARGE SCALE GENOMIC DNA]</scope>
    <source>
        <strain evidence="3 7">APC923/51-1</strain>
    </source>
</reference>
<sequence>MSSSVAEAVTKERLHSSGEDYLKAIFILEAQHGSVRSVEVAEYMNVSKASVNHAVRHTRNQAHYFE</sequence>
<dbReference type="Proteomes" id="UP000251281">
    <property type="component" value="Unassembled WGS sequence"/>
</dbReference>
<dbReference type="EMBL" id="CP023819">
    <property type="protein sequence ID" value="ATL90766.1"/>
    <property type="molecule type" value="Genomic_DNA"/>
</dbReference>
<dbReference type="GO" id="GO:0003677">
    <property type="term" value="F:DNA binding"/>
    <property type="evidence" value="ECO:0007669"/>
    <property type="project" value="InterPro"/>
</dbReference>
<evidence type="ECO:0000313" key="9">
    <source>
        <dbReference type="Proteomes" id="UP000260783"/>
    </source>
</evidence>
<dbReference type="InterPro" id="IPR036390">
    <property type="entry name" value="WH_DNA-bd_sf"/>
</dbReference>
<feature type="domain" description="HTH dtxR-type" evidence="1">
    <location>
        <begin position="14"/>
        <end position="56"/>
    </location>
</feature>
<dbReference type="AlphaFoldDB" id="A0A291TC87"/>
<organism evidence="2 6">
    <name type="scientific">Faecalibacterium prausnitzii</name>
    <dbReference type="NCBI Taxonomy" id="853"/>
    <lineage>
        <taxon>Bacteria</taxon>
        <taxon>Bacillati</taxon>
        <taxon>Bacillota</taxon>
        <taxon>Clostridia</taxon>
        <taxon>Eubacteriales</taxon>
        <taxon>Oscillospiraceae</taxon>
        <taxon>Faecalibacterium</taxon>
    </lineage>
</organism>
<evidence type="ECO:0000313" key="8">
    <source>
        <dbReference type="Proteomes" id="UP000260782"/>
    </source>
</evidence>
<dbReference type="EMBL" id="PRLD01000004">
    <property type="protein sequence ID" value="RAW58520.1"/>
    <property type="molecule type" value="Genomic_DNA"/>
</dbReference>
<dbReference type="InterPro" id="IPR036388">
    <property type="entry name" value="WH-like_DNA-bd_sf"/>
</dbReference>
<dbReference type="Proteomes" id="UP000223709">
    <property type="component" value="Chromosome"/>
</dbReference>
<dbReference type="RefSeq" id="WP_098924533.1">
    <property type="nucleotide sequence ID" value="NZ_CABHMY010000093.1"/>
</dbReference>
<reference evidence="2 6" key="1">
    <citation type="submission" date="2017-10" db="EMBL/GenBank/DDBJ databases">
        <title>Complete Genome Sequence of Faecalibacterium prausnitzii isolated from the gut of healthy adult Indian.</title>
        <authorList>
            <person name="Bag S."/>
            <person name="Ghosh T.S."/>
            <person name="Das B."/>
        </authorList>
    </citation>
    <scope>NUCLEOTIDE SEQUENCE [LARGE SCALE GENOMIC DNA]</scope>
    <source>
        <strain evidence="2 6">Indica</strain>
    </source>
</reference>
<reference evidence="8 9" key="3">
    <citation type="submission" date="2018-08" db="EMBL/GenBank/DDBJ databases">
        <title>A genome reference for cultivated species of the human gut microbiota.</title>
        <authorList>
            <person name="Zou Y."/>
            <person name="Xue W."/>
            <person name="Luo G."/>
        </authorList>
    </citation>
    <scope>NUCLEOTIDE SEQUENCE [LARGE SCALE GENOMIC DNA]</scope>
    <source>
        <strain evidence="5 9">AF29-11BH</strain>
        <strain evidence="4 8">AF31-14AC</strain>
    </source>
</reference>